<dbReference type="Pfam" id="PF14275">
    <property type="entry name" value="DUF4362"/>
    <property type="match status" value="1"/>
</dbReference>
<accession>A0A0A2UWK8</accession>
<name>A0A0A2UWK8_9BACI</name>
<comment type="caution">
    <text evidence="1">The sequence shown here is derived from an EMBL/GenBank/DDBJ whole genome shotgun (WGS) entry which is preliminary data.</text>
</comment>
<keyword evidence="2" id="KW-1185">Reference proteome</keyword>
<gene>
    <name evidence="1" type="ORF">N780_01825</name>
</gene>
<dbReference type="InterPro" id="IPR025372">
    <property type="entry name" value="DUF4362"/>
</dbReference>
<protein>
    <recommendedName>
        <fullName evidence="3">DUF4362 domain-containing protein</fullName>
    </recommendedName>
</protein>
<dbReference type="eggNOG" id="ENOG5030CEA">
    <property type="taxonomic scope" value="Bacteria"/>
</dbReference>
<sequence>MNKKTFVLIGTFLLMLSGCQSNENQQGYEGPEDTNETNVPEYVQSPEDIINMHGDITNVDTFYAFLESVNEGKEDEIRVVTYTTEGDPMLHDLKYDGEVIHSIKDTRRDSYGPGNVNEATCESIKVAKSEERTEYVLSGCDQGNNMILVIK</sequence>
<evidence type="ECO:0008006" key="3">
    <source>
        <dbReference type="Google" id="ProtNLM"/>
    </source>
</evidence>
<evidence type="ECO:0000313" key="1">
    <source>
        <dbReference type="EMBL" id="KGP92304.1"/>
    </source>
</evidence>
<dbReference type="EMBL" id="AVBG01000003">
    <property type="protein sequence ID" value="KGP92304.1"/>
    <property type="molecule type" value="Genomic_DNA"/>
</dbReference>
<organism evidence="1 2">
    <name type="scientific">Pontibacillus chungwhensis BH030062</name>
    <dbReference type="NCBI Taxonomy" id="1385513"/>
    <lineage>
        <taxon>Bacteria</taxon>
        <taxon>Bacillati</taxon>
        <taxon>Bacillota</taxon>
        <taxon>Bacilli</taxon>
        <taxon>Bacillales</taxon>
        <taxon>Bacillaceae</taxon>
        <taxon>Pontibacillus</taxon>
    </lineage>
</organism>
<dbReference type="RefSeq" id="WP_052114915.1">
    <property type="nucleotide sequence ID" value="NZ_AVBG01000003.1"/>
</dbReference>
<proteinExistence type="predicted"/>
<dbReference type="AlphaFoldDB" id="A0A0A2UWK8"/>
<evidence type="ECO:0000313" key="2">
    <source>
        <dbReference type="Proteomes" id="UP000030153"/>
    </source>
</evidence>
<dbReference type="PROSITE" id="PS51257">
    <property type="entry name" value="PROKAR_LIPOPROTEIN"/>
    <property type="match status" value="1"/>
</dbReference>
<dbReference type="Proteomes" id="UP000030153">
    <property type="component" value="Unassembled WGS sequence"/>
</dbReference>
<dbReference type="STRING" id="1385513.N780_01825"/>
<reference evidence="1 2" key="1">
    <citation type="submission" date="2013-08" db="EMBL/GenBank/DDBJ databases">
        <title>Genome of Pontibacillus chungwhensis.</title>
        <authorList>
            <person name="Wang Q."/>
            <person name="Wang G."/>
        </authorList>
    </citation>
    <scope>NUCLEOTIDE SEQUENCE [LARGE SCALE GENOMIC DNA]</scope>
    <source>
        <strain evidence="1 2">BH030062</strain>
    </source>
</reference>